<comment type="pathway">
    <text evidence="1 9">Porphyrin-containing compound metabolism; protoporphyrin-IX biosynthesis; coproporphyrinogen-III from 5-aminolevulinate: step 3/4.</text>
</comment>
<evidence type="ECO:0000256" key="3">
    <source>
        <dbReference type="ARBA" id="ARBA00013109"/>
    </source>
</evidence>
<protein>
    <recommendedName>
        <fullName evidence="7 9">Uroporphyrinogen-III synthase</fullName>
        <ecNumber evidence="3 9">4.2.1.75</ecNumber>
    </recommendedName>
</protein>
<feature type="domain" description="Tetrapyrrole biosynthesis uroporphyrinogen III synthase" evidence="10">
    <location>
        <begin position="23"/>
        <end position="249"/>
    </location>
</feature>
<evidence type="ECO:0000259" key="10">
    <source>
        <dbReference type="Pfam" id="PF02602"/>
    </source>
</evidence>
<comment type="function">
    <text evidence="6 9">Catalyzes cyclization of the linear tetrapyrrole, hydroxymethylbilane, to the macrocyclic uroporphyrinogen III.</text>
</comment>
<dbReference type="InterPro" id="IPR003754">
    <property type="entry name" value="4pyrrol_synth_uPrphyn_synth"/>
</dbReference>
<dbReference type="UniPathway" id="UPA00251">
    <property type="reaction ID" value="UER00320"/>
</dbReference>
<dbReference type="EC" id="4.2.1.75" evidence="3 9"/>
<comment type="caution">
    <text evidence="11">The sequence shown here is derived from an EMBL/GenBank/DDBJ whole genome shotgun (WGS) entry which is preliminary data.</text>
</comment>
<dbReference type="GO" id="GO:0006780">
    <property type="term" value="P:uroporphyrinogen III biosynthetic process"/>
    <property type="evidence" value="ECO:0007669"/>
    <property type="project" value="UniProtKB-UniRule"/>
</dbReference>
<gene>
    <name evidence="11" type="ORF">EER27_09415</name>
</gene>
<keyword evidence="12" id="KW-1185">Reference proteome</keyword>
<comment type="similarity">
    <text evidence="2 9">Belongs to the uroporphyrinogen-III synthase family.</text>
</comment>
<evidence type="ECO:0000313" key="12">
    <source>
        <dbReference type="Proteomes" id="UP000267049"/>
    </source>
</evidence>
<evidence type="ECO:0000256" key="2">
    <source>
        <dbReference type="ARBA" id="ARBA00008133"/>
    </source>
</evidence>
<dbReference type="OrthoDB" id="9787650at2"/>
<evidence type="ECO:0000313" key="11">
    <source>
        <dbReference type="EMBL" id="RNF83897.1"/>
    </source>
</evidence>
<comment type="catalytic activity">
    <reaction evidence="8 9">
        <text>hydroxymethylbilane = uroporphyrinogen III + H2O</text>
        <dbReference type="Rhea" id="RHEA:18965"/>
        <dbReference type="ChEBI" id="CHEBI:15377"/>
        <dbReference type="ChEBI" id="CHEBI:57308"/>
        <dbReference type="ChEBI" id="CHEBI:57845"/>
        <dbReference type="EC" id="4.2.1.75"/>
    </reaction>
</comment>
<keyword evidence="4 9" id="KW-0456">Lyase</keyword>
<dbReference type="GO" id="GO:0004852">
    <property type="term" value="F:uroporphyrinogen-III synthase activity"/>
    <property type="evidence" value="ECO:0007669"/>
    <property type="project" value="UniProtKB-UniRule"/>
</dbReference>
<accession>A0A3M8SRE9</accession>
<name>A0A3M8SRE9_9GAMM</name>
<evidence type="ECO:0000256" key="7">
    <source>
        <dbReference type="ARBA" id="ARBA00040167"/>
    </source>
</evidence>
<keyword evidence="5 9" id="KW-0627">Porphyrin biosynthesis</keyword>
<dbReference type="InterPro" id="IPR039793">
    <property type="entry name" value="UROS/Hem4"/>
</dbReference>
<sequence>MSIRTPPEWYVISLRPSGEHAALRRAAARRGAGLVALSPWRLEQLDDDATRDALAAALAASHVVFTSPGAVRAAASLLPLRAGARQQWFAVGAGSASALRRAGVAGVVAPARMDTEGLLGLPGLQVGTGDSVGLVTAPGGRGELAPALQARGALVLRADVYARVPVAPSPKALASLRALGALAPRARLALALSSGEALQRLMATVPDDVAAILRRATVVAASARLASLAHGLGCAHVQLATGPRPAMLVSAAARALATRPT</sequence>
<evidence type="ECO:0000256" key="1">
    <source>
        <dbReference type="ARBA" id="ARBA00004772"/>
    </source>
</evidence>
<reference evidence="11 12" key="1">
    <citation type="submission" date="2018-11" db="EMBL/GenBank/DDBJ databases">
        <title>Lysobacter cryohumiis sp. nov., isolated from soil in the Tianshan Mountains, Xinjiang, China.</title>
        <authorList>
            <person name="Luo Y."/>
            <person name="Sheng H."/>
        </authorList>
    </citation>
    <scope>NUCLEOTIDE SEQUENCE [LARGE SCALE GENOMIC DNA]</scope>
    <source>
        <strain evidence="11 12">ZS60</strain>
    </source>
</reference>
<dbReference type="AlphaFoldDB" id="A0A3M8SRE9"/>
<evidence type="ECO:0000256" key="9">
    <source>
        <dbReference type="RuleBase" id="RU366031"/>
    </source>
</evidence>
<organism evidence="11 12">
    <name type="scientific">Montanilutibacter psychrotolerans</name>
    <dbReference type="NCBI Taxonomy" id="1327343"/>
    <lineage>
        <taxon>Bacteria</taxon>
        <taxon>Pseudomonadati</taxon>
        <taxon>Pseudomonadota</taxon>
        <taxon>Gammaproteobacteria</taxon>
        <taxon>Lysobacterales</taxon>
        <taxon>Lysobacteraceae</taxon>
        <taxon>Montanilutibacter</taxon>
    </lineage>
</organism>
<dbReference type="EMBL" id="RIBS01000004">
    <property type="protein sequence ID" value="RNF83897.1"/>
    <property type="molecule type" value="Genomic_DNA"/>
</dbReference>
<dbReference type="Proteomes" id="UP000267049">
    <property type="component" value="Unassembled WGS sequence"/>
</dbReference>
<dbReference type="GO" id="GO:0006782">
    <property type="term" value="P:protoporphyrinogen IX biosynthetic process"/>
    <property type="evidence" value="ECO:0007669"/>
    <property type="project" value="UniProtKB-UniRule"/>
</dbReference>
<dbReference type="PANTHER" id="PTHR38042">
    <property type="entry name" value="UROPORPHYRINOGEN-III SYNTHASE, CHLOROPLASTIC"/>
    <property type="match status" value="1"/>
</dbReference>
<dbReference type="InterPro" id="IPR036108">
    <property type="entry name" value="4pyrrol_syn_uPrphyn_synt_sf"/>
</dbReference>
<proteinExistence type="inferred from homology"/>
<dbReference type="CDD" id="cd06578">
    <property type="entry name" value="HemD"/>
    <property type="match status" value="1"/>
</dbReference>
<evidence type="ECO:0000256" key="8">
    <source>
        <dbReference type="ARBA" id="ARBA00048617"/>
    </source>
</evidence>
<dbReference type="Pfam" id="PF02602">
    <property type="entry name" value="HEM4"/>
    <property type="match status" value="1"/>
</dbReference>
<dbReference type="SUPFAM" id="SSF69618">
    <property type="entry name" value="HemD-like"/>
    <property type="match status" value="1"/>
</dbReference>
<evidence type="ECO:0000256" key="6">
    <source>
        <dbReference type="ARBA" id="ARBA00037589"/>
    </source>
</evidence>
<dbReference type="PANTHER" id="PTHR38042:SF1">
    <property type="entry name" value="UROPORPHYRINOGEN-III SYNTHASE, CHLOROPLASTIC"/>
    <property type="match status" value="1"/>
</dbReference>
<evidence type="ECO:0000256" key="5">
    <source>
        <dbReference type="ARBA" id="ARBA00023244"/>
    </source>
</evidence>
<dbReference type="Gene3D" id="3.40.50.10090">
    <property type="match status" value="2"/>
</dbReference>
<evidence type="ECO:0000256" key="4">
    <source>
        <dbReference type="ARBA" id="ARBA00023239"/>
    </source>
</evidence>
<dbReference type="RefSeq" id="WP_123088155.1">
    <property type="nucleotide sequence ID" value="NZ_RIBS01000004.1"/>
</dbReference>